<evidence type="ECO:0000313" key="4">
    <source>
        <dbReference type="EMBL" id="BBH96095.1"/>
    </source>
</evidence>
<sequence>MSTAVPDHACPARDPRGPHLASCPGPSPSSELRSLGHCRNRGRRSLGSWLVTLSVALLLLMTACVPGSMPASSTQSGSQIKYGGALTIVPGPYGRFQRFFNPFATDNATLSGTKGMIYETLLFFNQETGQVKPWLATSFSWSSDLKTLTFQLRRGVQWTDGQPFTSDDVAFTLNLLHRFPALDLHSIWTAVKEVTNPDPYRVVITFKQPSFPEEWYIGGQTYIVPRHIWEHFKDPVHEANPNPVGTGPFMLKSFDPTLYILERNPHYWQPGKPYISQLRYPAYVSNASADLLLAQGSIDWTGLFSSNLQSFVARDPAHNRYWLPPIAVVMLYLNTARYPFNLLAVRQAISLAIDRERLWKEGENGYEPPPHPTAIVLPAYRSFLAPQYRSLTFQVDRARAIRLLEAAGFVRGSDGFFMDREGRRLAFTMEVVSGWTDWEKDCQLMAKDLAAIGISVSVKALSLNSYLSDLQLGNFESAISWTNSGPSPYYLYDALLDSANTAPIGKTAPSNWERWSDPTTDQLLAQYAHSTDPAVQQQALYGLQRIMVEQLPSIPLLYSVNWYEYTTARFVGWPDEHNPYAVPSPYSYPDNEQVALSLHHV</sequence>
<dbReference type="Pfam" id="PF00496">
    <property type="entry name" value="SBP_bac_5"/>
    <property type="match status" value="1"/>
</dbReference>
<feature type="region of interest" description="Disordered" evidence="1">
    <location>
        <begin position="1"/>
        <end position="31"/>
    </location>
</feature>
<accession>A0A455T9J7</accession>
<dbReference type="PIRSF" id="PIRSF002741">
    <property type="entry name" value="MppA"/>
    <property type="match status" value="1"/>
</dbReference>
<dbReference type="EMBL" id="AP019377">
    <property type="protein sequence ID" value="BBH96095.1"/>
    <property type="molecule type" value="Genomic_DNA"/>
</dbReference>
<dbReference type="GO" id="GO:0042597">
    <property type="term" value="C:periplasmic space"/>
    <property type="evidence" value="ECO:0007669"/>
    <property type="project" value="UniProtKB-ARBA"/>
</dbReference>
<dbReference type="SUPFAM" id="SSF53850">
    <property type="entry name" value="Periplasmic binding protein-like II"/>
    <property type="match status" value="1"/>
</dbReference>
<dbReference type="Gene3D" id="3.40.190.10">
    <property type="entry name" value="Periplasmic binding protein-like II"/>
    <property type="match status" value="1"/>
</dbReference>
<feature type="transmembrane region" description="Helical" evidence="2">
    <location>
        <begin position="49"/>
        <end position="69"/>
    </location>
</feature>
<proteinExistence type="predicted"/>
<dbReference type="Gene3D" id="3.10.105.10">
    <property type="entry name" value="Dipeptide-binding Protein, Domain 3"/>
    <property type="match status" value="1"/>
</dbReference>
<keyword evidence="2" id="KW-0812">Transmembrane</keyword>
<reference evidence="4" key="1">
    <citation type="submission" date="2018-12" db="EMBL/GenBank/DDBJ databases">
        <title>Novel natural products biosynthetic potential of the class Ktedonobacteria.</title>
        <authorList>
            <person name="Zheng Y."/>
            <person name="Saitou A."/>
            <person name="Wang C.M."/>
            <person name="Toyoda A."/>
            <person name="Minakuchi Y."/>
            <person name="Sekiguchi Y."/>
            <person name="Ueda K."/>
            <person name="Takano H."/>
            <person name="Sakai Y."/>
            <person name="Yokota A."/>
            <person name="Yabe S."/>
        </authorList>
    </citation>
    <scope>NUCLEOTIDE SEQUENCE</scope>
    <source>
        <strain evidence="4">A3-2</strain>
    </source>
</reference>
<keyword evidence="2" id="KW-0472">Membrane</keyword>
<feature type="domain" description="Solute-binding protein family 5" evidence="3">
    <location>
        <begin position="130"/>
        <end position="501"/>
    </location>
</feature>
<evidence type="ECO:0000256" key="2">
    <source>
        <dbReference type="SAM" id="Phobius"/>
    </source>
</evidence>
<dbReference type="AlphaFoldDB" id="A0A455T9J7"/>
<dbReference type="GO" id="GO:0043190">
    <property type="term" value="C:ATP-binding cassette (ABC) transporter complex"/>
    <property type="evidence" value="ECO:0007669"/>
    <property type="project" value="InterPro"/>
</dbReference>
<evidence type="ECO:0000259" key="3">
    <source>
        <dbReference type="Pfam" id="PF00496"/>
    </source>
</evidence>
<dbReference type="Gene3D" id="3.90.76.10">
    <property type="entry name" value="Dipeptide-binding Protein, Domain 1"/>
    <property type="match status" value="1"/>
</dbReference>
<dbReference type="InterPro" id="IPR000914">
    <property type="entry name" value="SBP_5_dom"/>
</dbReference>
<keyword evidence="2" id="KW-1133">Transmembrane helix</keyword>
<name>A0A455T9J7_9CHLR</name>
<dbReference type="InterPro" id="IPR039424">
    <property type="entry name" value="SBP_5"/>
</dbReference>
<dbReference type="GO" id="GO:1904680">
    <property type="term" value="F:peptide transmembrane transporter activity"/>
    <property type="evidence" value="ECO:0007669"/>
    <property type="project" value="TreeGrafter"/>
</dbReference>
<protein>
    <submittedName>
        <fullName evidence="4">Peptide ABC transporter substrate-binding protein</fullName>
    </submittedName>
</protein>
<gene>
    <name evidence="4" type="ORF">KTA_42940</name>
</gene>
<dbReference type="PANTHER" id="PTHR30290">
    <property type="entry name" value="PERIPLASMIC BINDING COMPONENT OF ABC TRANSPORTER"/>
    <property type="match status" value="1"/>
</dbReference>
<organism evidence="4">
    <name type="scientific">Thermogemmatispora argillosa</name>
    <dbReference type="NCBI Taxonomy" id="2045280"/>
    <lineage>
        <taxon>Bacteria</taxon>
        <taxon>Bacillati</taxon>
        <taxon>Chloroflexota</taxon>
        <taxon>Ktedonobacteria</taxon>
        <taxon>Thermogemmatisporales</taxon>
        <taxon>Thermogemmatisporaceae</taxon>
        <taxon>Thermogemmatispora</taxon>
    </lineage>
</organism>
<dbReference type="GO" id="GO:0015833">
    <property type="term" value="P:peptide transport"/>
    <property type="evidence" value="ECO:0007669"/>
    <property type="project" value="TreeGrafter"/>
</dbReference>
<dbReference type="PANTHER" id="PTHR30290:SF82">
    <property type="entry name" value="ABC-TYPE DIPEPTIDE_OLIGOPEPTIDE TRANSPORT SYSTEM, PERIPLASMIC COMPONENT"/>
    <property type="match status" value="1"/>
</dbReference>
<dbReference type="InterPro" id="IPR030678">
    <property type="entry name" value="Peptide/Ni-bd"/>
</dbReference>
<dbReference type="CDD" id="cd08509">
    <property type="entry name" value="PBP2_TmCBP_oligosaccharides_like"/>
    <property type="match status" value="1"/>
</dbReference>
<evidence type="ECO:0000256" key="1">
    <source>
        <dbReference type="SAM" id="MobiDB-lite"/>
    </source>
</evidence>